<dbReference type="PANTHER" id="PTHR33308">
    <property type="entry name" value="PEPTIDOGLYCAN HYDROLASE FLGJ"/>
    <property type="match status" value="1"/>
</dbReference>
<feature type="region of interest" description="Disordered" evidence="5">
    <location>
        <begin position="338"/>
        <end position="448"/>
    </location>
</feature>
<evidence type="ECO:0000313" key="9">
    <source>
        <dbReference type="Proteomes" id="UP000570474"/>
    </source>
</evidence>
<evidence type="ECO:0000256" key="3">
    <source>
        <dbReference type="ARBA" id="ARBA00022801"/>
    </source>
</evidence>
<evidence type="ECO:0000256" key="1">
    <source>
        <dbReference type="ARBA" id="ARBA00022529"/>
    </source>
</evidence>
<dbReference type="SMART" id="SM00257">
    <property type="entry name" value="LysM"/>
    <property type="match status" value="3"/>
</dbReference>
<dbReference type="CDD" id="cd00118">
    <property type="entry name" value="LysM"/>
    <property type="match status" value="1"/>
</dbReference>
<dbReference type="Gene3D" id="1.10.530.10">
    <property type="match status" value="1"/>
</dbReference>
<sequence length="499" mass="55737">MQVRKFLLVVSFLIGCMPLLKAQKMTTQQYIATYKSIAMEEMRRTGVPAAIKLAQGIVETQSGNGTLCLQSNNHFGIKCKNTWTGKTIRYDDDAAQECFRVYDNARDSYRDHSDFLRNNPRYAFLFQFDGDDYKSWAFGLKQAGYATNKTYPQQLIKVIEDYNLQQYTLIAMGKAAPEQDYNEEKPPVYAGNNSRPDNRPAPSSRPQQGGGKPVAGNYPKGVFEINGRRVVYVKAGTSLIQLASKHDIRLSKLVRFNDLENDNPPRKDMFIFLQKKGKKGNKEFHNVSNGETMHDIAQAEGIRLRWLRRRNKMHEGEEPAAGQRMALDGFASRTPALAKNTRIIREEDQEPPEDFSPRKEIEKVKEEVAKNTGAGTAAPEPQPARPQEGGVPAGMVDDLKKVGEVGNNNGTAKNTTPPPAAQPPVYRPAPAPPVPATPPPAYKPAPVSTAAGARYHEVQPKETLYGISKMYNKSVTQLQEWNNLQGFDIKIGQRLLVNK</sequence>
<dbReference type="PROSITE" id="PS51257">
    <property type="entry name" value="PROKAR_LIPOPROTEIN"/>
    <property type="match status" value="1"/>
</dbReference>
<dbReference type="PROSITE" id="PS51782">
    <property type="entry name" value="LYSM"/>
    <property type="match status" value="1"/>
</dbReference>
<evidence type="ECO:0000256" key="2">
    <source>
        <dbReference type="ARBA" id="ARBA00022638"/>
    </source>
</evidence>
<comment type="caution">
    <text evidence="8">The sequence shown here is derived from an EMBL/GenBank/DDBJ whole genome shotgun (WGS) entry which is preliminary data.</text>
</comment>
<dbReference type="EMBL" id="JABAIA010000001">
    <property type="protein sequence ID" value="NLR64000.1"/>
    <property type="molecule type" value="Genomic_DNA"/>
</dbReference>
<evidence type="ECO:0000259" key="7">
    <source>
        <dbReference type="PROSITE" id="PS51782"/>
    </source>
</evidence>
<feature type="signal peptide" evidence="6">
    <location>
        <begin position="1"/>
        <end position="22"/>
    </location>
</feature>
<dbReference type="AlphaFoldDB" id="A0A847RD75"/>
<feature type="region of interest" description="Disordered" evidence="5">
    <location>
        <begin position="180"/>
        <end position="218"/>
    </location>
</feature>
<evidence type="ECO:0000256" key="5">
    <source>
        <dbReference type="SAM" id="MobiDB-lite"/>
    </source>
</evidence>
<feature type="compositionally biased region" description="Basic and acidic residues" evidence="5">
    <location>
        <begin position="355"/>
        <end position="369"/>
    </location>
</feature>
<dbReference type="Gene3D" id="3.10.350.10">
    <property type="entry name" value="LysM domain"/>
    <property type="match status" value="1"/>
</dbReference>
<feature type="compositionally biased region" description="Pro residues" evidence="5">
    <location>
        <begin position="416"/>
        <end position="443"/>
    </location>
</feature>
<keyword evidence="3" id="KW-0378">Hydrolase</keyword>
<reference evidence="8 9" key="1">
    <citation type="submission" date="2020-04" db="EMBL/GenBank/DDBJ databases">
        <authorList>
            <person name="Yin C."/>
        </authorList>
    </citation>
    <scope>NUCLEOTIDE SEQUENCE [LARGE SCALE GENOMIC DNA]</scope>
    <source>
        <strain evidence="8 9">Ae27</strain>
    </source>
</reference>
<protein>
    <recommendedName>
        <fullName evidence="4">Peptidoglycan hydrolase</fullName>
    </recommendedName>
</protein>
<dbReference type="InterPro" id="IPR002901">
    <property type="entry name" value="MGlyc_endo_b_GlcNAc-like_dom"/>
</dbReference>
<dbReference type="Proteomes" id="UP000570474">
    <property type="component" value="Unassembled WGS sequence"/>
</dbReference>
<dbReference type="Pfam" id="PF01476">
    <property type="entry name" value="LysM"/>
    <property type="match status" value="2"/>
</dbReference>
<gene>
    <name evidence="8" type="ORF">HGH92_06760</name>
</gene>
<dbReference type="GO" id="GO:0042742">
    <property type="term" value="P:defense response to bacterium"/>
    <property type="evidence" value="ECO:0007669"/>
    <property type="project" value="UniProtKB-KW"/>
</dbReference>
<dbReference type="InterPro" id="IPR051056">
    <property type="entry name" value="Glycosyl_Hydrolase_73"/>
</dbReference>
<evidence type="ECO:0000313" key="8">
    <source>
        <dbReference type="EMBL" id="NLR64000.1"/>
    </source>
</evidence>
<proteinExistence type="predicted"/>
<dbReference type="PANTHER" id="PTHR33308:SF9">
    <property type="entry name" value="PEPTIDOGLYCAN HYDROLASE FLGJ"/>
    <property type="match status" value="1"/>
</dbReference>
<feature type="domain" description="LysM" evidence="7">
    <location>
        <begin position="454"/>
        <end position="497"/>
    </location>
</feature>
<name>A0A847RD75_9BACT</name>
<dbReference type="GO" id="GO:0031640">
    <property type="term" value="P:killing of cells of another organism"/>
    <property type="evidence" value="ECO:0007669"/>
    <property type="project" value="UniProtKB-KW"/>
</dbReference>
<dbReference type="SUPFAM" id="SSF54106">
    <property type="entry name" value="LysM domain"/>
    <property type="match status" value="1"/>
</dbReference>
<keyword evidence="9" id="KW-1185">Reference proteome</keyword>
<dbReference type="InterPro" id="IPR018392">
    <property type="entry name" value="LysM"/>
</dbReference>
<dbReference type="RefSeq" id="WP_168869967.1">
    <property type="nucleotide sequence ID" value="NZ_JABAIA010000001.1"/>
</dbReference>
<evidence type="ECO:0000256" key="6">
    <source>
        <dbReference type="SAM" id="SignalP"/>
    </source>
</evidence>
<dbReference type="GO" id="GO:0004040">
    <property type="term" value="F:amidase activity"/>
    <property type="evidence" value="ECO:0007669"/>
    <property type="project" value="InterPro"/>
</dbReference>
<dbReference type="Pfam" id="PF01832">
    <property type="entry name" value="Glucosaminidase"/>
    <property type="match status" value="1"/>
</dbReference>
<keyword evidence="2" id="KW-0081">Bacteriolytic enzyme</keyword>
<organism evidence="8 9">
    <name type="scientific">Chitinophaga varians</name>
    <dbReference type="NCBI Taxonomy" id="2202339"/>
    <lineage>
        <taxon>Bacteria</taxon>
        <taxon>Pseudomonadati</taxon>
        <taxon>Bacteroidota</taxon>
        <taxon>Chitinophagia</taxon>
        <taxon>Chitinophagales</taxon>
        <taxon>Chitinophagaceae</taxon>
        <taxon>Chitinophaga</taxon>
    </lineage>
</organism>
<dbReference type="InterPro" id="IPR036779">
    <property type="entry name" value="LysM_dom_sf"/>
</dbReference>
<feature type="chain" id="PRO_5032365382" description="Peptidoglycan hydrolase" evidence="6">
    <location>
        <begin position="23"/>
        <end position="499"/>
    </location>
</feature>
<keyword evidence="6" id="KW-0732">Signal</keyword>
<evidence type="ECO:0000256" key="4">
    <source>
        <dbReference type="ARBA" id="ARBA00032108"/>
    </source>
</evidence>
<keyword evidence="1" id="KW-0929">Antimicrobial</keyword>
<accession>A0A847RD75</accession>
<dbReference type="SMART" id="SM00047">
    <property type="entry name" value="LYZ2"/>
    <property type="match status" value="1"/>
</dbReference>